<keyword evidence="3" id="KW-1185">Reference proteome</keyword>
<feature type="compositionally biased region" description="Low complexity" evidence="1">
    <location>
        <begin position="72"/>
        <end position="92"/>
    </location>
</feature>
<accession>A0A8X7QGJ2</accession>
<comment type="caution">
    <text evidence="2">The sequence shown here is derived from an EMBL/GenBank/DDBJ whole genome shotgun (WGS) entry which is preliminary data.</text>
</comment>
<dbReference type="AlphaFoldDB" id="A0A8X7QGJ2"/>
<organism evidence="2 3">
    <name type="scientific">Brassica carinata</name>
    <name type="common">Ethiopian mustard</name>
    <name type="synonym">Abyssinian cabbage</name>
    <dbReference type="NCBI Taxonomy" id="52824"/>
    <lineage>
        <taxon>Eukaryota</taxon>
        <taxon>Viridiplantae</taxon>
        <taxon>Streptophyta</taxon>
        <taxon>Embryophyta</taxon>
        <taxon>Tracheophyta</taxon>
        <taxon>Spermatophyta</taxon>
        <taxon>Magnoliopsida</taxon>
        <taxon>eudicotyledons</taxon>
        <taxon>Gunneridae</taxon>
        <taxon>Pentapetalae</taxon>
        <taxon>rosids</taxon>
        <taxon>malvids</taxon>
        <taxon>Brassicales</taxon>
        <taxon>Brassicaceae</taxon>
        <taxon>Brassiceae</taxon>
        <taxon>Brassica</taxon>
    </lineage>
</organism>
<feature type="region of interest" description="Disordered" evidence="1">
    <location>
        <begin position="1"/>
        <end position="124"/>
    </location>
</feature>
<evidence type="ECO:0000313" key="2">
    <source>
        <dbReference type="EMBL" id="KAG2269974.1"/>
    </source>
</evidence>
<gene>
    <name evidence="2" type="ORF">Bca52824_064529</name>
</gene>
<sequence>MDRIRSAFLLPRGEGIAPTIGEVTPTSGWLEASSSEPPQDLALTRSSRRRPRRSSFHASRSILRIGTGTGDSQRSPISLSSGSQGNSASPSRGRAGPPQSDIPDSSRSRLRSRSKRQRVEDVGS</sequence>
<dbReference type="Proteomes" id="UP000886595">
    <property type="component" value="Unassembled WGS sequence"/>
</dbReference>
<dbReference type="EMBL" id="JAAMPC010000013">
    <property type="protein sequence ID" value="KAG2269974.1"/>
    <property type="molecule type" value="Genomic_DNA"/>
</dbReference>
<feature type="compositionally biased region" description="Polar residues" evidence="1">
    <location>
        <begin position="24"/>
        <end position="37"/>
    </location>
</feature>
<dbReference type="OrthoDB" id="10527113at2759"/>
<proteinExistence type="predicted"/>
<name>A0A8X7QGJ2_BRACI</name>
<evidence type="ECO:0000256" key="1">
    <source>
        <dbReference type="SAM" id="MobiDB-lite"/>
    </source>
</evidence>
<evidence type="ECO:0000313" key="3">
    <source>
        <dbReference type="Proteomes" id="UP000886595"/>
    </source>
</evidence>
<feature type="compositionally biased region" description="Basic residues" evidence="1">
    <location>
        <begin position="46"/>
        <end position="55"/>
    </location>
</feature>
<protein>
    <submittedName>
        <fullName evidence="2">Uncharacterized protein</fullName>
    </submittedName>
</protein>
<reference evidence="2 3" key="1">
    <citation type="submission" date="2020-02" db="EMBL/GenBank/DDBJ databases">
        <authorList>
            <person name="Ma Q."/>
            <person name="Huang Y."/>
            <person name="Song X."/>
            <person name="Pei D."/>
        </authorList>
    </citation>
    <scope>NUCLEOTIDE SEQUENCE [LARGE SCALE GENOMIC DNA]</scope>
    <source>
        <strain evidence="2">Sxm20200214</strain>
        <tissue evidence="2">Leaf</tissue>
    </source>
</reference>